<dbReference type="WBParaSite" id="Csp11.Scaffold487.g1978.t1">
    <property type="protein sequence ID" value="Csp11.Scaffold487.g1978.t1"/>
    <property type="gene ID" value="Csp11.Scaffold487.g1978"/>
</dbReference>
<evidence type="ECO:0000313" key="2">
    <source>
        <dbReference type="WBParaSite" id="Csp11.Scaffold487.g1978.t1"/>
    </source>
</evidence>
<dbReference type="Proteomes" id="UP000095282">
    <property type="component" value="Unplaced"/>
</dbReference>
<proteinExistence type="predicted"/>
<keyword evidence="1" id="KW-1185">Reference proteome</keyword>
<name>A0A1I7T360_9PELO</name>
<reference evidence="2" key="1">
    <citation type="submission" date="2016-11" db="UniProtKB">
        <authorList>
            <consortium name="WormBaseParasite"/>
        </authorList>
    </citation>
    <scope>IDENTIFICATION</scope>
</reference>
<accession>A0A1I7T360</accession>
<dbReference type="AlphaFoldDB" id="A0A1I7T360"/>
<organism evidence="1 2">
    <name type="scientific">Caenorhabditis tropicalis</name>
    <dbReference type="NCBI Taxonomy" id="1561998"/>
    <lineage>
        <taxon>Eukaryota</taxon>
        <taxon>Metazoa</taxon>
        <taxon>Ecdysozoa</taxon>
        <taxon>Nematoda</taxon>
        <taxon>Chromadorea</taxon>
        <taxon>Rhabditida</taxon>
        <taxon>Rhabditina</taxon>
        <taxon>Rhabditomorpha</taxon>
        <taxon>Rhabditoidea</taxon>
        <taxon>Rhabditidae</taxon>
        <taxon>Peloderinae</taxon>
        <taxon>Caenorhabditis</taxon>
    </lineage>
</organism>
<sequence length="136" mass="15964">MFSISQKFGLKVGKVENSKQGELQNMLDENLSFSLIDCKRVWIYQDFHPFEEKLLPFLYLKAVLKRWIDGSKMQKFWMIIFNLDAVTIIFKLLGQVFPKAGVQSKRFMIQQKKNGPKAIVFKAYNSICLDMQFELV</sequence>
<protein>
    <submittedName>
        <fullName evidence="2">FBA_2 domain-containing protein</fullName>
    </submittedName>
</protein>
<evidence type="ECO:0000313" key="1">
    <source>
        <dbReference type="Proteomes" id="UP000095282"/>
    </source>
</evidence>